<dbReference type="RefSeq" id="WP_172232504.1">
    <property type="nucleotide sequence ID" value="NZ_CP035946.1"/>
</dbReference>
<dbReference type="InterPro" id="IPR003749">
    <property type="entry name" value="ThiS/MoaD-like"/>
</dbReference>
<dbReference type="Proteomes" id="UP000786183">
    <property type="component" value="Unassembled WGS sequence"/>
</dbReference>
<evidence type="ECO:0000313" key="2">
    <source>
        <dbReference type="Proteomes" id="UP000786183"/>
    </source>
</evidence>
<dbReference type="Gene3D" id="3.10.20.30">
    <property type="match status" value="1"/>
</dbReference>
<dbReference type="Pfam" id="PF02597">
    <property type="entry name" value="ThiS"/>
    <property type="match status" value="1"/>
</dbReference>
<reference evidence="1 2" key="1">
    <citation type="submission" date="2020-07" db="EMBL/GenBank/DDBJ databases">
        <title>Transfer of Campylobacter canadensis to the novel genus Avispirillum gen. nov., that also includes two novel species recovered from migratory waterfowl: Avispirillum anseris sp. nov. and Avispirillum brantae sp. nov.</title>
        <authorList>
            <person name="Miller W.G."/>
            <person name="Chapman M.H."/>
            <person name="Yee E."/>
            <person name="Inglis G.D."/>
        </authorList>
    </citation>
    <scope>NUCLEOTIDE SEQUENCE [LARGE SCALE GENOMIC DNA]</scope>
    <source>
        <strain evidence="1 2">L283</strain>
    </source>
</reference>
<organism evidence="1 2">
    <name type="scientific">Campylobacter canadensis</name>
    <dbReference type="NCBI Taxonomy" id="449520"/>
    <lineage>
        <taxon>Bacteria</taxon>
        <taxon>Pseudomonadati</taxon>
        <taxon>Campylobacterota</taxon>
        <taxon>Epsilonproteobacteria</taxon>
        <taxon>Campylobacterales</taxon>
        <taxon>Campylobacteraceae</taxon>
        <taxon>Campylobacter</taxon>
    </lineage>
</organism>
<comment type="caution">
    <text evidence="1">The sequence shown here is derived from an EMBL/GenBank/DDBJ whole genome shotgun (WGS) entry which is preliminary data.</text>
</comment>
<dbReference type="InterPro" id="IPR012675">
    <property type="entry name" value="Beta-grasp_dom_sf"/>
</dbReference>
<dbReference type="InterPro" id="IPR016155">
    <property type="entry name" value="Mopterin_synth/thiamin_S_b"/>
</dbReference>
<sequence>MVEVNFLGPIKKDSIKVEVKSLFELKEVLSKDKELYEWLKISAIAVNDKFISSIDCALKDGDIVNILPPVCGG</sequence>
<evidence type="ECO:0000313" key="1">
    <source>
        <dbReference type="EMBL" id="MBZ7986646.1"/>
    </source>
</evidence>
<proteinExistence type="predicted"/>
<keyword evidence="2" id="KW-1185">Reference proteome</keyword>
<accession>A0ABS7WQI9</accession>
<protein>
    <submittedName>
        <fullName evidence="1">MoaD/ThiS family protein</fullName>
    </submittedName>
</protein>
<dbReference type="EMBL" id="JACGBB010000001">
    <property type="protein sequence ID" value="MBZ7986646.1"/>
    <property type="molecule type" value="Genomic_DNA"/>
</dbReference>
<name>A0ABS7WQI9_9BACT</name>
<dbReference type="SUPFAM" id="SSF54285">
    <property type="entry name" value="MoaD/ThiS"/>
    <property type="match status" value="1"/>
</dbReference>
<gene>
    <name evidence="1" type="ORF">AVCANL283_00770</name>
</gene>